<dbReference type="Pfam" id="PF20148">
    <property type="entry name" value="DUF6531"/>
    <property type="match status" value="1"/>
</dbReference>
<evidence type="ECO:0000313" key="6">
    <source>
        <dbReference type="EMBL" id="MEQ2709939.1"/>
    </source>
</evidence>
<feature type="region of interest" description="Disordered" evidence="2">
    <location>
        <begin position="38"/>
        <end position="125"/>
    </location>
</feature>
<sequence length="3166" mass="349975">MKRFRKSAIALVLALLMALQGTEPIFVQAKEAIEDVQKNADFSRPEALTEEEAGITDSTSGEQDKSQQSDADVQNETTPSEDTETQEEQTTPAEETEENPQEKEVELKEPQDYYPIPEEPEGELIDYDAISKTYKTGDKQYTTVYGGYVGTYKNENGDTELVDNTLVKPEEADTPASEEAQEASSVVATEEKEEKTEVYQNKANDYAILLPEQMSEENGVTIENGKTRIGIIPVDGDYTHSVIKDNAILYNEVYEGADVQYTVLDSSIKEDIVLQQPTDREVYEYELQIPGYQAEVKDNQVYIYPEGKTIKDAKYLLETPSMEDAAGEISFLITLELREEDGKTILTVKPDRDWLSAEERQYPVRIDPTPVEIQKSSFNMIGVEEGSPTSQIGDNNYPYVGFDDGIKSGNLAGFGTAHQNCRTYIKVNSNFSQIPKDSKIDSATFAVSQKTAYSGGASQFGLYRVDQSWNTSITWKTKPVNLTFQDVQNASTSRNSYINYDVKDLVNDWVQGTHANNGFALVAIAEANNLGASMQCEVLNNRASVYGPKLSIQWSPAEDPYLRDMSLDETTILLRPMTEKNTNGKLKFDAVFADGIAKSKSTVEYYLLPDEENEEHHETDAKPLYSYPDSTEYNKQFPEANKYYSKDSNWQSALYSGLTKDKLYKIKAKASKEIDGKLETGKEVTSDSFVIYEVKQFDTFPKIAKYYGVPLKNIMKDNQVMDALVVANNTIFIRNPQTNVPYSPAPLTDQDKMRIDGALMGRGLHCEFGFEPVNLNTGNFYMDQSDATMNELNGEFSITRSYNSKGTDQHSMFGRGWSFNYDQSLSQMEDGSLLYMRGDGSYLIFDKNEDGSYTAPDGYVYDLKAVSYKDTDHDYIGWELTDADQSVWSFDKYGILRYVTDVNGFKTVLDYDDDYNLSKITTPSGKTFGVKQDKFGHIKELSLPDGGKVSYKYDEQGNLISVTDPKGTTKEYQYDDDSRMTSWKDENGNTVVKNTYDKEGRVVEQTDAEKGTATFKYGKSSTTTTDNEGNKTVYHYDDQYRTTSIEYPDGTTCEKTYNAENQLASETTAAGTKTYTYDAFGNVATETREDGKTASYTYNEQNKLTSATGYNGATVTYSYDGNGNMVTSTKPDGTAITYTYDDKHRMVSQTDGRGVTTTYSYDGPNMTGYVDGNGAAWGFTYDAMNRAVTMTDPLGNVTSNSYDANGNLTSKTAADGGVTAYTLDGVGNITASTDALGNTTTYTYDKMYNMTSGTDPKGNQISYVYDKNYQQVKATDAKGNTITYKYDSMGRVIEESNKDFGTKLYEYDKAGNLKKYTDGNGNATVSKFDSLGQVLQSKDAVGNITKYEYDALGNETKITYGDGSSHSKEYDNCGRLAKETDELGAVTTYTYDAADNLVSKSDDSGRTWTYTYDNTGNRLSETNPEGGTTTYTYDKAGNLVSSTDEEGRTDTYAYDKAGNLTTSKDALGYTVSMKYDLNGNLVSSTDENGNTSTMTYDGNGNMTSVSDAKGNITAMKYDSTDNLEQTVDALKGKTTYEYDSQGNSTKMTDALGNAYSYVYDKEGNNTSIILPTGDKVLMEYDAIGQLVKCTDAQGLVITYQYDGAGNLIHSSDNGGNSMDYTYDGAGNVLTQTDELGRTATYKYDQYGRLLKLTEADGSITSYEYDVMDRITAVTDAEGHKTTFTYDKVGNQLSMTEEEEATYKYAYDKKDRVISQTNPLGASSTFKYDGNDNVTESVDENGTVTKYAYDKNDNLVSQTDGNGNTTTYQYDELDRKIGETSPLKETNEYRYDAIGNLTKSKDPMGLITEYKYDSLSNMTEQISPKGAVTKYDYDKHGNVISVTDAKGNETQYSVDLNDNVTKMTQANGGEYTYSYDKAGRLKSMTSPLGYTKNFSYDKVDNVVKESDSLKSTTTYTYDKLHNMKSSTNALDGTTSFSYDKYGNLVKETDPLGRSNTYSYDLAGQMTSAADPLGKITAYTYDPAGNITEITKPGGRKTSYGYDKNYNVTSVTDPMGYVAKTVYDKDNRVTEETDALGQKESYTYDKDSRVTSITDKRGFTTGFDYDAHGNIQVVTDKTGLKSHLEYDKNDNLTKVTDALGGVTTYGYDNMDNLVTFTNAANKTTNYTYDLEGNLTSIKDPAGRTEKFDYDEKGRLTGHTQASGKKTTYDYDKLNDLLEKSYQDAKGETSEKDVTYAYNSAGERVSMKDQTGKSSYEYDALGRITKVTSGSKKDVSYVYDDADNLQAIVYPDGTKISYEYDLNDNLVKLTDRNRKVTTYKHDALNRVTEVTRSNGTKTEVSYDAEDHITKIVNTCGSCGKVISTYEYKYNDQGYVVGETATELEAGTRKTPSWEDWYNWGDTQKETDKADCEHQEKEIQTTRTYEYDDNWELTRCTEKAEGGKKTVHNYTYDKIGNRTSYEKIEDGVSKAKYNYKYNDSNQLIKRTNAKIWGDPGTTYSYDKDGNLIQECDKTNSADPVTYEYTAENRLAVVKQGGTVLMAAMYDGDNNRVFELDNTYKWEDCYGDEVLIPANQRTEDGNSPKEQLASLVKGGSNAKGYTLTEYINDINRENTEVLAEYGADEKVRQAYTYGESGIGERVSVDKSEESSYYLYDGRNSVTGILTENANLTNSYQYDPYGNLTSGTADGVNYYAYNGESTNVKTGLQYLRARYYDAENGTFTTEDSDLGTTENPLTRNRYDYTTNNPLNYSDPTGHSLWSRIKGAAKKAAKKVVKTVVNTAKKVVKTVAKGVKAAAKWVKNAVSHPKQVIQKAKNTVKQKAKQASQKIVSSGSNFIRAVSKGGVKGGLSYIGNGAKKVYSSFKSYASEKTKEIRQTIKREMCTTTNRISSAFGKVDWNVVKKVVAGGAILAGLGIATIVTGGAAGVIAAGAFSGALIGGGTGAVLGGLSSAANGDGFIQGAADGFLWGTIGGAVSGGVGAATGSLASSSASSIMKNPLAKSALENAADTAVGTIDDLAHGRDVSIGSIAMDFGTGMVSSNIDLKKASHTTSVIEDTTKHSVKPDFIVGTNGTTVSKEVYDMSNAEFVQEVANISNKKVNEELTQEGKSVYGHVAGSKKHSEAYRIASDYQEFVDDRGLKLEQPYKDNESKTRNEKEGVRLDVYDTNDGQVYDYKFVKNPGKGLSNRQKNKIIREGPDGLTENDIHEVNPK</sequence>
<organism evidence="6 7">
    <name type="scientific">Anaerostipes amylophilus</name>
    <dbReference type="NCBI Taxonomy" id="2981779"/>
    <lineage>
        <taxon>Bacteria</taxon>
        <taxon>Bacillati</taxon>
        <taxon>Bacillota</taxon>
        <taxon>Clostridia</taxon>
        <taxon>Lachnospirales</taxon>
        <taxon>Lachnospiraceae</taxon>
        <taxon>Anaerostipes</taxon>
    </lineage>
</organism>
<dbReference type="InterPro" id="IPR050708">
    <property type="entry name" value="T6SS_VgrG/RHS"/>
</dbReference>
<accession>A0ABV1IRV1</accession>
<dbReference type="InterPro" id="IPR006530">
    <property type="entry name" value="YD"/>
</dbReference>
<dbReference type="SUPFAM" id="SSF69304">
    <property type="entry name" value="Tricorn protease N-terminal domain"/>
    <property type="match status" value="1"/>
</dbReference>
<feature type="compositionally biased region" description="Basic and acidic residues" evidence="2">
    <location>
        <begin position="100"/>
        <end position="111"/>
    </location>
</feature>
<reference evidence="6 7" key="1">
    <citation type="submission" date="2024-04" db="EMBL/GenBank/DDBJ databases">
        <title>Human intestinal bacterial collection.</title>
        <authorList>
            <person name="Pauvert C."/>
            <person name="Hitch T.C.A."/>
            <person name="Clavel T."/>
        </authorList>
    </citation>
    <scope>NUCLEOTIDE SEQUENCE [LARGE SCALE GENOMIC DNA]</scope>
    <source>
        <strain evidence="6 7">CLA-AA-H249</strain>
    </source>
</reference>
<evidence type="ECO:0000256" key="1">
    <source>
        <dbReference type="ARBA" id="ARBA00022737"/>
    </source>
</evidence>
<evidence type="ECO:0000259" key="5">
    <source>
        <dbReference type="Pfam" id="PF25023"/>
    </source>
</evidence>
<dbReference type="Pfam" id="PF05593">
    <property type="entry name" value="RHS_repeat"/>
    <property type="match status" value="15"/>
</dbReference>
<dbReference type="InterPro" id="IPR022385">
    <property type="entry name" value="Rhs_assc_core"/>
</dbReference>
<dbReference type="NCBIfam" id="NF033679">
    <property type="entry name" value="DNRLRE_dom"/>
    <property type="match status" value="1"/>
</dbReference>
<feature type="signal peptide" evidence="3">
    <location>
        <begin position="1"/>
        <end position="29"/>
    </location>
</feature>
<proteinExistence type="predicted"/>
<feature type="domain" description="Teneurin-like YD-shell" evidence="5">
    <location>
        <begin position="2160"/>
        <end position="2266"/>
    </location>
</feature>
<evidence type="ECO:0000259" key="4">
    <source>
        <dbReference type="Pfam" id="PF20148"/>
    </source>
</evidence>
<feature type="domain" description="Teneurin-like YD-shell" evidence="5">
    <location>
        <begin position="2019"/>
        <end position="2154"/>
    </location>
</feature>
<evidence type="ECO:0000256" key="2">
    <source>
        <dbReference type="SAM" id="MobiDB-lite"/>
    </source>
</evidence>
<dbReference type="PANTHER" id="PTHR32305:SF15">
    <property type="entry name" value="PROTEIN RHSA-RELATED"/>
    <property type="match status" value="1"/>
</dbReference>
<feature type="region of interest" description="Disordered" evidence="2">
    <location>
        <begin position="3134"/>
        <end position="3166"/>
    </location>
</feature>
<dbReference type="Proteomes" id="UP001482154">
    <property type="component" value="Unassembled WGS sequence"/>
</dbReference>
<feature type="region of interest" description="Disordered" evidence="2">
    <location>
        <begin position="170"/>
        <end position="195"/>
    </location>
</feature>
<dbReference type="Pfam" id="PF25023">
    <property type="entry name" value="TEN_YD-shell"/>
    <property type="match status" value="3"/>
</dbReference>
<gene>
    <name evidence="6" type="ORF">AAAU51_01940</name>
</gene>
<dbReference type="EMBL" id="JBBNIN010000002">
    <property type="protein sequence ID" value="MEQ2709939.1"/>
    <property type="molecule type" value="Genomic_DNA"/>
</dbReference>
<feature type="domain" description="Teneurin-like YD-shell" evidence="5">
    <location>
        <begin position="1270"/>
        <end position="1419"/>
    </location>
</feature>
<feature type="compositionally biased region" description="Basic and acidic residues" evidence="2">
    <location>
        <begin position="3147"/>
        <end position="3166"/>
    </location>
</feature>
<feature type="domain" description="DUF6531" evidence="4">
    <location>
        <begin position="771"/>
        <end position="845"/>
    </location>
</feature>
<dbReference type="RefSeq" id="WP_349110212.1">
    <property type="nucleotide sequence ID" value="NZ_JBBNIN010000002.1"/>
</dbReference>
<keyword evidence="7" id="KW-1185">Reference proteome</keyword>
<name>A0ABV1IRV1_9FIRM</name>
<protein>
    <submittedName>
        <fullName evidence="6">DNRLRE domain-containing protein</fullName>
    </submittedName>
</protein>
<dbReference type="InterPro" id="IPR045351">
    <property type="entry name" value="DUF6531"/>
</dbReference>
<feature type="chain" id="PRO_5047182692" evidence="3">
    <location>
        <begin position="30"/>
        <end position="3166"/>
    </location>
</feature>
<keyword evidence="3" id="KW-0732">Signal</keyword>
<evidence type="ECO:0000256" key="3">
    <source>
        <dbReference type="SAM" id="SignalP"/>
    </source>
</evidence>
<dbReference type="InterPro" id="IPR056823">
    <property type="entry name" value="TEN-like_YD-shell"/>
</dbReference>
<keyword evidence="1" id="KW-0677">Repeat</keyword>
<dbReference type="NCBIfam" id="TIGR03696">
    <property type="entry name" value="Rhs_assc_core"/>
    <property type="match status" value="1"/>
</dbReference>
<dbReference type="NCBIfam" id="TIGR01643">
    <property type="entry name" value="YD_repeat_2x"/>
    <property type="match status" value="34"/>
</dbReference>
<dbReference type="PANTHER" id="PTHR32305">
    <property type="match status" value="1"/>
</dbReference>
<comment type="caution">
    <text evidence="6">The sequence shown here is derived from an EMBL/GenBank/DDBJ whole genome shotgun (WGS) entry which is preliminary data.</text>
</comment>
<dbReference type="Gene3D" id="2.180.10.10">
    <property type="entry name" value="RHS repeat-associated core"/>
    <property type="match status" value="11"/>
</dbReference>
<dbReference type="InterPro" id="IPR031325">
    <property type="entry name" value="RHS_repeat"/>
</dbReference>
<evidence type="ECO:0000313" key="7">
    <source>
        <dbReference type="Proteomes" id="UP001482154"/>
    </source>
</evidence>